<dbReference type="Gene3D" id="3.90.550.10">
    <property type="entry name" value="Spore Coat Polysaccharide Biosynthesis Protein SpsA, Chain A"/>
    <property type="match status" value="1"/>
</dbReference>
<proteinExistence type="predicted"/>
<organism evidence="3 4">
    <name type="scientific">Pseudomonas sihuiensis</name>
    <dbReference type="NCBI Taxonomy" id="1274359"/>
    <lineage>
        <taxon>Bacteria</taxon>
        <taxon>Pseudomonadati</taxon>
        <taxon>Pseudomonadota</taxon>
        <taxon>Gammaproteobacteria</taxon>
        <taxon>Pseudomonadales</taxon>
        <taxon>Pseudomonadaceae</taxon>
        <taxon>Pseudomonas</taxon>
    </lineage>
</organism>
<dbReference type="SUPFAM" id="SSF53448">
    <property type="entry name" value="Nucleotide-diphospho-sugar transferases"/>
    <property type="match status" value="1"/>
</dbReference>
<dbReference type="RefSeq" id="WP_092374797.1">
    <property type="nucleotide sequence ID" value="NZ_LT629797.1"/>
</dbReference>
<reference evidence="4" key="1">
    <citation type="submission" date="2016-10" db="EMBL/GenBank/DDBJ databases">
        <authorList>
            <person name="Varghese N."/>
            <person name="Submissions S."/>
        </authorList>
    </citation>
    <scope>NUCLEOTIDE SEQUENCE [LARGE SCALE GENOMIC DNA]</scope>
    <source>
        <strain evidence="4">KCTC 32246</strain>
    </source>
</reference>
<accession>A0A1H2L8Y9</accession>
<dbReference type="GO" id="GO:0016740">
    <property type="term" value="F:transferase activity"/>
    <property type="evidence" value="ECO:0007669"/>
    <property type="project" value="UniProtKB-KW"/>
</dbReference>
<sequence length="261" mass="30233">MFHPEVTVVMPVYNAEKTVLASIDSVLEQTFPSLELIVVDDCSSDTSYELIRSRQRADKRVKLLRLDKNSGAAQARNKAISEAQGRFIAFLDCDDLWRPEKLKEQLHFMRDRDVAFSYTAYERIDESGNVMGIISAPEKLAYQDLLKTNYIGCLSVMYDTLKLGKVYMSLNSGREDFATWLQVLKDIKYVYGLNLVLAQYRVHSSQSSAKKTKMAVETWRLYRNVEHLSLIRAFYFFSHYALRGLLRSSAPRLMRFFFISR</sequence>
<dbReference type="Proteomes" id="UP000198675">
    <property type="component" value="Chromosome I"/>
</dbReference>
<keyword evidence="3" id="KW-0808">Transferase</keyword>
<name>A0A1H2L8Y9_9PSED</name>
<keyword evidence="4" id="KW-1185">Reference proteome</keyword>
<dbReference type="PANTHER" id="PTHR43685">
    <property type="entry name" value="GLYCOSYLTRANSFERASE"/>
    <property type="match status" value="1"/>
</dbReference>
<dbReference type="InterPro" id="IPR050834">
    <property type="entry name" value="Glycosyltransf_2"/>
</dbReference>
<evidence type="ECO:0000313" key="4">
    <source>
        <dbReference type="Proteomes" id="UP000198675"/>
    </source>
</evidence>
<dbReference type="CDD" id="cd00761">
    <property type="entry name" value="Glyco_tranf_GTA_type"/>
    <property type="match status" value="1"/>
</dbReference>
<keyword evidence="1" id="KW-0472">Membrane</keyword>
<keyword evidence="1" id="KW-0997">Cell inner membrane</keyword>
<evidence type="ECO:0000259" key="2">
    <source>
        <dbReference type="Pfam" id="PF00535"/>
    </source>
</evidence>
<dbReference type="InterPro" id="IPR001173">
    <property type="entry name" value="Glyco_trans_2-like"/>
</dbReference>
<feature type="domain" description="Glycosyltransferase 2-like" evidence="2">
    <location>
        <begin position="7"/>
        <end position="130"/>
    </location>
</feature>
<dbReference type="InterPro" id="IPR029044">
    <property type="entry name" value="Nucleotide-diphossugar_trans"/>
</dbReference>
<dbReference type="Pfam" id="PF00535">
    <property type="entry name" value="Glycos_transf_2"/>
    <property type="match status" value="1"/>
</dbReference>
<evidence type="ECO:0000256" key="1">
    <source>
        <dbReference type="ARBA" id="ARBA00022519"/>
    </source>
</evidence>
<evidence type="ECO:0000313" key="3">
    <source>
        <dbReference type="EMBL" id="SDU77500.1"/>
    </source>
</evidence>
<gene>
    <name evidence="3" type="ORF">SAMN05216363_0793</name>
</gene>
<protein>
    <submittedName>
        <fullName evidence="3">Glycosyltransferase involved in cell wall bisynthesis</fullName>
    </submittedName>
</protein>
<dbReference type="EMBL" id="LT629797">
    <property type="protein sequence ID" value="SDU77500.1"/>
    <property type="molecule type" value="Genomic_DNA"/>
</dbReference>
<keyword evidence="1" id="KW-1003">Cell membrane</keyword>
<dbReference type="PANTHER" id="PTHR43685:SF2">
    <property type="entry name" value="GLYCOSYLTRANSFERASE 2-LIKE DOMAIN-CONTAINING PROTEIN"/>
    <property type="match status" value="1"/>
</dbReference>
<dbReference type="AlphaFoldDB" id="A0A1H2L8Y9"/>